<dbReference type="KEGG" id="yag:AABB28_13345"/>
<evidence type="ECO:0000313" key="1">
    <source>
        <dbReference type="EMBL" id="WZU62846.1"/>
    </source>
</evidence>
<evidence type="ECO:0000313" key="2">
    <source>
        <dbReference type="Proteomes" id="UP001451782"/>
    </source>
</evidence>
<reference evidence="1 2" key="1">
    <citation type="submission" date="2024-04" db="EMBL/GenBank/DDBJ databases">
        <title>Phylogenomic analyses of a clade within the roseobacter group suggest taxonomic reassignments of species of the genera Aestuariivita, Citreicella, Loktanella, Nautella, Pelagibaca, Ruegeria, Thalassobius, Thiobacimonas and Tropicibacter, and the proposal o.</title>
        <authorList>
            <person name="Jeon C.O."/>
        </authorList>
    </citation>
    <scope>NUCLEOTIDE SEQUENCE [LARGE SCALE GENOMIC DNA]</scope>
    <source>
        <strain evidence="1 2">G8-12</strain>
    </source>
</reference>
<dbReference type="Proteomes" id="UP001451782">
    <property type="component" value="Chromosome"/>
</dbReference>
<accession>A0AAN0M767</accession>
<proteinExistence type="predicted"/>
<name>A0AAN0M767_9RHOB</name>
<gene>
    <name evidence="1" type="ORF">AABB28_13345</name>
</gene>
<keyword evidence="2" id="KW-1185">Reference proteome</keyword>
<protein>
    <submittedName>
        <fullName evidence="1">Uncharacterized protein</fullName>
    </submittedName>
</protein>
<sequence>MTKHVLDRPKTVTPERMIRAVAIERHEGPSKATLDLQRRKRDRNFDKRASFFLRFARGLRP</sequence>
<dbReference type="AlphaFoldDB" id="A0AAN0M767"/>
<dbReference type="EMBL" id="CP151762">
    <property type="protein sequence ID" value="WZU62846.1"/>
    <property type="molecule type" value="Genomic_DNA"/>
</dbReference>
<dbReference type="RefSeq" id="WP_342069242.1">
    <property type="nucleotide sequence ID" value="NZ_CP151762.1"/>
</dbReference>
<organism evidence="1 2">
    <name type="scientific">Yoonia algicola</name>
    <dbReference type="NCBI Taxonomy" id="3137368"/>
    <lineage>
        <taxon>Bacteria</taxon>
        <taxon>Pseudomonadati</taxon>
        <taxon>Pseudomonadota</taxon>
        <taxon>Alphaproteobacteria</taxon>
        <taxon>Rhodobacterales</taxon>
        <taxon>Paracoccaceae</taxon>
        <taxon>Yoonia</taxon>
    </lineage>
</organism>